<dbReference type="AlphaFoldDB" id="A0A6A6V271"/>
<dbReference type="PANTHER" id="PTHR35186:SF4">
    <property type="entry name" value="PRION-INHIBITION AND PROPAGATION HELO DOMAIN-CONTAINING PROTEIN"/>
    <property type="match status" value="1"/>
</dbReference>
<feature type="non-terminal residue" evidence="1">
    <location>
        <position position="1"/>
    </location>
</feature>
<evidence type="ECO:0008006" key="3">
    <source>
        <dbReference type="Google" id="ProtNLM"/>
    </source>
</evidence>
<accession>A0A6A6V271</accession>
<proteinExistence type="predicted"/>
<evidence type="ECO:0000313" key="2">
    <source>
        <dbReference type="Proteomes" id="UP000799440"/>
    </source>
</evidence>
<gene>
    <name evidence="1" type="ORF">M011DRAFT_373506</name>
</gene>
<evidence type="ECO:0000313" key="1">
    <source>
        <dbReference type="EMBL" id="KAF2744652.1"/>
    </source>
</evidence>
<keyword evidence="2" id="KW-1185">Reference proteome</keyword>
<dbReference type="EMBL" id="MU006587">
    <property type="protein sequence ID" value="KAF2744652.1"/>
    <property type="molecule type" value="Genomic_DNA"/>
</dbReference>
<dbReference type="Proteomes" id="UP000799440">
    <property type="component" value="Unassembled WGS sequence"/>
</dbReference>
<dbReference type="OrthoDB" id="3565018at2759"/>
<feature type="non-terminal residue" evidence="1">
    <location>
        <position position="198"/>
    </location>
</feature>
<protein>
    <recommendedName>
        <fullName evidence="3">Protein kinase domain-containing protein</fullName>
    </recommendedName>
</protein>
<name>A0A6A6V271_9PLEO</name>
<sequence>DVTSQSDSDDLVRIHDLCSTLSRHSPDCFGFLDSGQHRFMVYAAHGSLQDNLAPVTLETLLNKSGSLTRRKRYYLALVLASSYLQLGSTPWLRSRLRRDNILFLHDPTDMESIPIERPYIRRELSETSNVPASEVMSSLAALQWSKTASEEAGPDFAEAISWCLNAKDAQEGAWRKELWTHVIVPLDSCHRQVSSKPV</sequence>
<dbReference type="PANTHER" id="PTHR35186">
    <property type="entry name" value="ANK_REP_REGION DOMAIN-CONTAINING PROTEIN"/>
    <property type="match status" value="1"/>
</dbReference>
<reference evidence="1" key="1">
    <citation type="journal article" date="2020" name="Stud. Mycol.">
        <title>101 Dothideomycetes genomes: a test case for predicting lifestyles and emergence of pathogens.</title>
        <authorList>
            <person name="Haridas S."/>
            <person name="Albert R."/>
            <person name="Binder M."/>
            <person name="Bloem J."/>
            <person name="Labutti K."/>
            <person name="Salamov A."/>
            <person name="Andreopoulos B."/>
            <person name="Baker S."/>
            <person name="Barry K."/>
            <person name="Bills G."/>
            <person name="Bluhm B."/>
            <person name="Cannon C."/>
            <person name="Castanera R."/>
            <person name="Culley D."/>
            <person name="Daum C."/>
            <person name="Ezra D."/>
            <person name="Gonzalez J."/>
            <person name="Henrissat B."/>
            <person name="Kuo A."/>
            <person name="Liang C."/>
            <person name="Lipzen A."/>
            <person name="Lutzoni F."/>
            <person name="Magnuson J."/>
            <person name="Mondo S."/>
            <person name="Nolan M."/>
            <person name="Ohm R."/>
            <person name="Pangilinan J."/>
            <person name="Park H.-J."/>
            <person name="Ramirez L."/>
            <person name="Alfaro M."/>
            <person name="Sun H."/>
            <person name="Tritt A."/>
            <person name="Yoshinaga Y."/>
            <person name="Zwiers L.-H."/>
            <person name="Turgeon B."/>
            <person name="Goodwin S."/>
            <person name="Spatafora J."/>
            <person name="Crous P."/>
            <person name="Grigoriev I."/>
        </authorList>
    </citation>
    <scope>NUCLEOTIDE SEQUENCE</scope>
    <source>
        <strain evidence="1">CBS 119925</strain>
    </source>
</reference>
<organism evidence="1 2">
    <name type="scientific">Sporormia fimetaria CBS 119925</name>
    <dbReference type="NCBI Taxonomy" id="1340428"/>
    <lineage>
        <taxon>Eukaryota</taxon>
        <taxon>Fungi</taxon>
        <taxon>Dikarya</taxon>
        <taxon>Ascomycota</taxon>
        <taxon>Pezizomycotina</taxon>
        <taxon>Dothideomycetes</taxon>
        <taxon>Pleosporomycetidae</taxon>
        <taxon>Pleosporales</taxon>
        <taxon>Sporormiaceae</taxon>
        <taxon>Sporormia</taxon>
    </lineage>
</organism>